<evidence type="ECO:0000313" key="2">
    <source>
        <dbReference type="Proteomes" id="UP000671913"/>
    </source>
</evidence>
<gene>
    <name evidence="1" type="ORF">ACETAC_05790</name>
</gene>
<proteinExistence type="predicted"/>
<dbReference type="AlphaFoldDB" id="A0A975AXP0"/>
<reference evidence="1" key="1">
    <citation type="submission" date="2020-08" db="EMBL/GenBank/DDBJ databases">
        <title>Genomic insights into the carbon and energy metabolism of the first obligate autotrophic acetogenic bacterium Aceticella autotrophica gen. nov., sp. nov.</title>
        <authorList>
            <person name="Toshchakov S.V."/>
            <person name="Elcheninov A.G."/>
            <person name="Kublanov I.V."/>
            <person name="Frolov E.N."/>
            <person name="Lebedinsky A.V."/>
        </authorList>
    </citation>
    <scope>NUCLEOTIDE SEQUENCE</scope>
    <source>
        <strain evidence="1">3443-3Ac</strain>
    </source>
</reference>
<accession>A0A975AXP0</accession>
<keyword evidence="2" id="KW-1185">Reference proteome</keyword>
<dbReference type="EMBL" id="CP060096">
    <property type="protein sequence ID" value="QSZ28366.1"/>
    <property type="molecule type" value="Genomic_DNA"/>
</dbReference>
<name>A0A975AXP0_9THEO</name>
<dbReference type="KEGG" id="aaut:ACETAC_05790"/>
<dbReference type="Proteomes" id="UP000671913">
    <property type="component" value="Chromosome"/>
</dbReference>
<sequence length="92" mass="8566">MPMNGFMELNQNELEIIDAGGLWGNVLIGTCTVGGGVAGFFGGGIAGAAVGTVALPIVGTVSGAAVGAWAGAGAGALAGAGTGAALATYWGI</sequence>
<evidence type="ECO:0000313" key="1">
    <source>
        <dbReference type="EMBL" id="QSZ28366.1"/>
    </source>
</evidence>
<organism evidence="1 2">
    <name type="scientific">Aceticella autotrophica</name>
    <dbReference type="NCBI Taxonomy" id="2755338"/>
    <lineage>
        <taxon>Bacteria</taxon>
        <taxon>Bacillati</taxon>
        <taxon>Bacillota</taxon>
        <taxon>Clostridia</taxon>
        <taxon>Thermoanaerobacterales</taxon>
        <taxon>Thermoanaerobacteraceae</taxon>
        <taxon>Aceticella</taxon>
    </lineage>
</organism>
<protein>
    <submittedName>
        <fullName evidence="1">Bacteriocin</fullName>
    </submittedName>
</protein>